<dbReference type="GeneID" id="93090819"/>
<dbReference type="STRING" id="32024.GCA_000788295_00366"/>
<keyword evidence="2" id="KW-1185">Reference proteome</keyword>
<dbReference type="Proteomes" id="UP000254920">
    <property type="component" value="Unassembled WGS sequence"/>
</dbReference>
<dbReference type="RefSeq" id="WP_089182637.1">
    <property type="nucleotide sequence ID" value="NZ_CP043427.1"/>
</dbReference>
<dbReference type="OrthoDB" id="5339942at2"/>
<dbReference type="AlphaFoldDB" id="A0A381DIA0"/>
<reference evidence="1 2" key="1">
    <citation type="submission" date="2018-06" db="EMBL/GenBank/DDBJ databases">
        <authorList>
            <consortium name="Pathogen Informatics"/>
            <person name="Doyle S."/>
        </authorList>
    </citation>
    <scope>NUCLEOTIDE SEQUENCE [LARGE SCALE GENOMIC DNA]</scope>
    <source>
        <strain evidence="1 2">NCTC12475</strain>
    </source>
</reference>
<organism evidence="1 2">
    <name type="scientific">Campylobacter sputorum subsp. sputorum</name>
    <dbReference type="NCBI Taxonomy" id="32024"/>
    <lineage>
        <taxon>Bacteria</taxon>
        <taxon>Pseudomonadati</taxon>
        <taxon>Campylobacterota</taxon>
        <taxon>Epsilonproteobacteria</taxon>
        <taxon>Campylobacterales</taxon>
        <taxon>Campylobacteraceae</taxon>
        <taxon>Campylobacter</taxon>
    </lineage>
</organism>
<proteinExistence type="predicted"/>
<name>A0A381DIA0_9BACT</name>
<gene>
    <name evidence="1" type="ORF">NCTC12475_00376</name>
</gene>
<evidence type="ECO:0000313" key="2">
    <source>
        <dbReference type="Proteomes" id="UP000254920"/>
    </source>
</evidence>
<evidence type="ECO:0000313" key="1">
    <source>
        <dbReference type="EMBL" id="SUX10149.1"/>
    </source>
</evidence>
<dbReference type="EMBL" id="UFVD01000001">
    <property type="protein sequence ID" value="SUX10149.1"/>
    <property type="molecule type" value="Genomic_DNA"/>
</dbReference>
<accession>A0A381DIA0</accession>
<protein>
    <submittedName>
        <fullName evidence="1">Uncharacterized protein</fullName>
    </submittedName>
</protein>
<sequence length="75" mass="8631">MSWLDNFKIAIANKDSEKILLLIDSMPSNFKTVDDMLSALSLTKEALNLINFKKDSLANDIKKLKSVRKYADYYQ</sequence>